<evidence type="ECO:0000256" key="2">
    <source>
        <dbReference type="SAM" id="MobiDB-lite"/>
    </source>
</evidence>
<dbReference type="OrthoDB" id="273452at2759"/>
<dbReference type="EMBL" id="LT554417">
    <property type="protein sequence ID" value="SAM04759.1"/>
    <property type="molecule type" value="Genomic_DNA"/>
</dbReference>
<dbReference type="GO" id="GO:0005811">
    <property type="term" value="C:lipid droplet"/>
    <property type="evidence" value="ECO:0007669"/>
    <property type="project" value="TreeGrafter"/>
</dbReference>
<dbReference type="SUPFAM" id="SSF53474">
    <property type="entry name" value="alpha/beta-Hydrolases"/>
    <property type="match status" value="1"/>
</dbReference>
<reference evidence="5" key="1">
    <citation type="submission" date="2016-04" db="EMBL/GenBank/DDBJ databases">
        <authorList>
            <person name="Evans L.H."/>
            <person name="Alamgir A."/>
            <person name="Owens N."/>
            <person name="Weber N.D."/>
            <person name="Virtaneva K."/>
            <person name="Barbian K."/>
            <person name="Babar A."/>
            <person name="Rosenke K."/>
        </authorList>
    </citation>
    <scope>NUCLEOTIDE SEQUENCE [LARGE SCALE GENOMIC DNA]</scope>
    <source>
        <strain evidence="5">CBS 101.48</strain>
    </source>
</reference>
<comment type="similarity">
    <text evidence="1">Belongs to the putative lipase ROG1 family.</text>
</comment>
<dbReference type="AlphaFoldDB" id="A0A163MGK9"/>
<dbReference type="STRING" id="4829.A0A163MGK9"/>
<accession>A0A163MGK9</accession>
<dbReference type="InParanoid" id="A0A163MGK9"/>
<dbReference type="GO" id="GO:0047372">
    <property type="term" value="F:monoacylglycerol lipase activity"/>
    <property type="evidence" value="ECO:0007669"/>
    <property type="project" value="TreeGrafter"/>
</dbReference>
<evidence type="ECO:0000313" key="5">
    <source>
        <dbReference type="EMBL" id="SAM04759.1"/>
    </source>
</evidence>
<dbReference type="PANTHER" id="PTHR12482:SF65">
    <property type="entry name" value="ESTERASE, PUTATIVE (AFU_ORTHOLOGUE AFUA_3G12320)-RELATED"/>
    <property type="match status" value="1"/>
</dbReference>
<keyword evidence="3" id="KW-0472">Membrane</keyword>
<evidence type="ECO:0000256" key="1">
    <source>
        <dbReference type="ARBA" id="ARBA00007920"/>
    </source>
</evidence>
<organism evidence="5">
    <name type="scientific">Absidia glauca</name>
    <name type="common">Pin mould</name>
    <dbReference type="NCBI Taxonomy" id="4829"/>
    <lineage>
        <taxon>Eukaryota</taxon>
        <taxon>Fungi</taxon>
        <taxon>Fungi incertae sedis</taxon>
        <taxon>Mucoromycota</taxon>
        <taxon>Mucoromycotina</taxon>
        <taxon>Mucoromycetes</taxon>
        <taxon>Mucorales</taxon>
        <taxon>Cunninghamellaceae</taxon>
        <taxon>Absidia</taxon>
    </lineage>
</organism>
<evidence type="ECO:0000256" key="3">
    <source>
        <dbReference type="SAM" id="Phobius"/>
    </source>
</evidence>
<proteinExistence type="inferred from homology"/>
<dbReference type="InterPro" id="IPR029058">
    <property type="entry name" value="AB_hydrolase_fold"/>
</dbReference>
<dbReference type="InterPro" id="IPR044294">
    <property type="entry name" value="Lipase-like"/>
</dbReference>
<dbReference type="GO" id="GO:0004622">
    <property type="term" value="F:phosphatidylcholine lysophospholipase activity"/>
    <property type="evidence" value="ECO:0007669"/>
    <property type="project" value="TreeGrafter"/>
</dbReference>
<keyword evidence="3" id="KW-1133">Transmembrane helix</keyword>
<feature type="region of interest" description="Disordered" evidence="2">
    <location>
        <begin position="305"/>
        <end position="329"/>
    </location>
</feature>
<dbReference type="FunCoup" id="A0A163MGK9">
    <property type="interactions" value="23"/>
</dbReference>
<feature type="compositionally biased region" description="Low complexity" evidence="2">
    <location>
        <begin position="305"/>
        <end position="326"/>
    </location>
</feature>
<dbReference type="OMA" id="VHGMWGN"/>
<protein>
    <recommendedName>
        <fullName evidence="4">DUF676 domain-containing protein</fullName>
    </recommendedName>
</protein>
<keyword evidence="3" id="KW-0812">Transmembrane</keyword>
<sequence>MTDITLVVLQHGLWGKSSHMNYIEQSLTAQFKDDPTVIILNSKVNEGKYTYDGIDLCGQRLVDKIRSHVEELAKDRKYVKKLSMVGYSLGGLITRYAIGLLDQEGFFNDGVKPGFYVTFATPHMGVRRPKTSLFSRVFNFCSGHMVSRTGEQLQLIDKFVGDTPLLVVLASPGQPYYRALQKFGTIRTYANIKNDRTVPYWTAALMTVEYFDNLEGIDLAIDQDYPSIVTGCDVLDKSKKAKEPRRQSMSTKLRKALFYTLFPILFPVFLLFAFVYIGTQGILSRFRVSKLLKASLSSPIGANTSTLSTSTFSPPSPALPTTTSLSDKSIHRHQSAELLSGALDAININIDVGGPTEHKSSHPLGNWCNVEPSESLKKRSTQYLFDSHVVEIQKNLRNLPWQTVLVCLHSFNAHGSIVCRQGIHTTNGGKAVIKHFLDTVPV</sequence>
<evidence type="ECO:0000313" key="6">
    <source>
        <dbReference type="Proteomes" id="UP000078561"/>
    </source>
</evidence>
<dbReference type="Proteomes" id="UP000078561">
    <property type="component" value="Unassembled WGS sequence"/>
</dbReference>
<dbReference type="InterPro" id="IPR007751">
    <property type="entry name" value="DUF676_lipase-like"/>
</dbReference>
<dbReference type="PANTHER" id="PTHR12482">
    <property type="entry name" value="LIPASE ROG1-RELATED-RELATED"/>
    <property type="match status" value="1"/>
</dbReference>
<feature type="transmembrane region" description="Helical" evidence="3">
    <location>
        <begin position="256"/>
        <end position="277"/>
    </location>
</feature>
<dbReference type="Gene3D" id="3.40.50.1820">
    <property type="entry name" value="alpha/beta hydrolase"/>
    <property type="match status" value="1"/>
</dbReference>
<dbReference type="Pfam" id="PF05057">
    <property type="entry name" value="DUF676"/>
    <property type="match status" value="1"/>
</dbReference>
<evidence type="ECO:0000259" key="4">
    <source>
        <dbReference type="Pfam" id="PF05057"/>
    </source>
</evidence>
<gene>
    <name evidence="5" type="primary">ABSGL_10625.1 scaffold 12033</name>
</gene>
<name>A0A163MGK9_ABSGL</name>
<feature type="domain" description="DUF676" evidence="4">
    <location>
        <begin position="6"/>
        <end position="202"/>
    </location>
</feature>
<keyword evidence="6" id="KW-1185">Reference proteome</keyword>